<sequence>MDSVDYDDITLTVAASVSYYGRSNTGIIAVITTSDDDCSLVDAAAVDDADINAYGITAEIAADDDDSSLLDTSLMIAAFEIVITAAADYISICSYG</sequence>
<dbReference type="Proteomes" id="UP000828390">
    <property type="component" value="Unassembled WGS sequence"/>
</dbReference>
<proteinExistence type="predicted"/>
<evidence type="ECO:0000313" key="1">
    <source>
        <dbReference type="EMBL" id="KAH3773121.1"/>
    </source>
</evidence>
<protein>
    <submittedName>
        <fullName evidence="1">Uncharacterized protein</fullName>
    </submittedName>
</protein>
<organism evidence="1 2">
    <name type="scientific">Dreissena polymorpha</name>
    <name type="common">Zebra mussel</name>
    <name type="synonym">Mytilus polymorpha</name>
    <dbReference type="NCBI Taxonomy" id="45954"/>
    <lineage>
        <taxon>Eukaryota</taxon>
        <taxon>Metazoa</taxon>
        <taxon>Spiralia</taxon>
        <taxon>Lophotrochozoa</taxon>
        <taxon>Mollusca</taxon>
        <taxon>Bivalvia</taxon>
        <taxon>Autobranchia</taxon>
        <taxon>Heteroconchia</taxon>
        <taxon>Euheterodonta</taxon>
        <taxon>Imparidentia</taxon>
        <taxon>Neoheterodontei</taxon>
        <taxon>Myida</taxon>
        <taxon>Dreissenoidea</taxon>
        <taxon>Dreissenidae</taxon>
        <taxon>Dreissena</taxon>
    </lineage>
</organism>
<reference evidence="1" key="1">
    <citation type="journal article" date="2019" name="bioRxiv">
        <title>The Genome of the Zebra Mussel, Dreissena polymorpha: A Resource for Invasive Species Research.</title>
        <authorList>
            <person name="McCartney M.A."/>
            <person name="Auch B."/>
            <person name="Kono T."/>
            <person name="Mallez S."/>
            <person name="Zhang Y."/>
            <person name="Obille A."/>
            <person name="Becker A."/>
            <person name="Abrahante J.E."/>
            <person name="Garbe J."/>
            <person name="Badalamenti J.P."/>
            <person name="Herman A."/>
            <person name="Mangelson H."/>
            <person name="Liachko I."/>
            <person name="Sullivan S."/>
            <person name="Sone E.D."/>
            <person name="Koren S."/>
            <person name="Silverstein K.A.T."/>
            <person name="Beckman K.B."/>
            <person name="Gohl D.M."/>
        </authorList>
    </citation>
    <scope>NUCLEOTIDE SEQUENCE</scope>
    <source>
        <strain evidence="1">Duluth1</strain>
        <tissue evidence="1">Whole animal</tissue>
    </source>
</reference>
<comment type="caution">
    <text evidence="1">The sequence shown here is derived from an EMBL/GenBank/DDBJ whole genome shotgun (WGS) entry which is preliminary data.</text>
</comment>
<reference evidence="1" key="2">
    <citation type="submission" date="2020-11" db="EMBL/GenBank/DDBJ databases">
        <authorList>
            <person name="McCartney M.A."/>
            <person name="Auch B."/>
            <person name="Kono T."/>
            <person name="Mallez S."/>
            <person name="Becker A."/>
            <person name="Gohl D.M."/>
            <person name="Silverstein K.A.T."/>
            <person name="Koren S."/>
            <person name="Bechman K.B."/>
            <person name="Herman A."/>
            <person name="Abrahante J.E."/>
            <person name="Garbe J."/>
        </authorList>
    </citation>
    <scope>NUCLEOTIDE SEQUENCE</scope>
    <source>
        <strain evidence="1">Duluth1</strain>
        <tissue evidence="1">Whole animal</tissue>
    </source>
</reference>
<evidence type="ECO:0000313" key="2">
    <source>
        <dbReference type="Proteomes" id="UP000828390"/>
    </source>
</evidence>
<accession>A0A9D4IF60</accession>
<gene>
    <name evidence="1" type="ORF">DPMN_174475</name>
</gene>
<dbReference type="AlphaFoldDB" id="A0A9D4IF60"/>
<dbReference type="EMBL" id="JAIWYP010000009">
    <property type="protein sequence ID" value="KAH3773121.1"/>
    <property type="molecule type" value="Genomic_DNA"/>
</dbReference>
<keyword evidence="2" id="KW-1185">Reference proteome</keyword>
<name>A0A9D4IF60_DREPO</name>